<evidence type="ECO:0000313" key="5">
    <source>
        <dbReference type="EMBL" id="GAB76691.1"/>
    </source>
</evidence>
<dbReference type="eggNOG" id="COG0405">
    <property type="taxonomic scope" value="Bacteria"/>
</dbReference>
<accession>K6UKU2</accession>
<dbReference type="Gene3D" id="3.60.20.40">
    <property type="match status" value="1"/>
</dbReference>
<comment type="similarity">
    <text evidence="1">Belongs to the gamma-glutamyltransferase family.</text>
</comment>
<dbReference type="SUPFAM" id="SSF56235">
    <property type="entry name" value="N-terminal nucleophile aminohydrolases (Ntn hydrolases)"/>
    <property type="match status" value="1"/>
</dbReference>
<evidence type="ECO:0000256" key="1">
    <source>
        <dbReference type="ARBA" id="ARBA00009381"/>
    </source>
</evidence>
<comment type="caution">
    <text evidence="5">The sequence shown here is derived from an EMBL/GenBank/DDBJ whole genome shotgun (WGS) entry which is preliminary data.</text>
</comment>
<keyword evidence="2" id="KW-0808">Transferase</keyword>
<dbReference type="MEROPS" id="T03.013"/>
<protein>
    <submittedName>
        <fullName evidence="5">Gamma-glutamyltranspeptidase</fullName>
    </submittedName>
</protein>
<gene>
    <name evidence="5" type="primary">ggt</name>
    <name evidence="5" type="ORF">AUCHE_02_00520</name>
</gene>
<dbReference type="InterPro" id="IPR043137">
    <property type="entry name" value="GGT_ssub_C"/>
</dbReference>
<dbReference type="OrthoDB" id="9781342at2"/>
<dbReference type="GO" id="GO:0016740">
    <property type="term" value="F:transferase activity"/>
    <property type="evidence" value="ECO:0007669"/>
    <property type="project" value="UniProtKB-KW"/>
</dbReference>
<dbReference type="PANTHER" id="PTHR43199:SF1">
    <property type="entry name" value="GLUTATHIONE HYDROLASE PROENZYME"/>
    <property type="match status" value="1"/>
</dbReference>
<dbReference type="GO" id="GO:0016787">
    <property type="term" value="F:hydrolase activity"/>
    <property type="evidence" value="ECO:0007669"/>
    <property type="project" value="UniProtKB-KW"/>
</dbReference>
<dbReference type="Pfam" id="PF01019">
    <property type="entry name" value="G_glu_transpept"/>
    <property type="match status" value="1"/>
</dbReference>
<dbReference type="AlphaFoldDB" id="K6UKU2"/>
<organism evidence="5 6">
    <name type="scientific">Austwickia chelonae NBRC 105200</name>
    <dbReference type="NCBI Taxonomy" id="1184607"/>
    <lineage>
        <taxon>Bacteria</taxon>
        <taxon>Bacillati</taxon>
        <taxon>Actinomycetota</taxon>
        <taxon>Actinomycetes</taxon>
        <taxon>Micrococcales</taxon>
        <taxon>Dermatophilaceae</taxon>
        <taxon>Austwickia</taxon>
    </lineage>
</organism>
<reference evidence="5 6" key="1">
    <citation type="submission" date="2012-08" db="EMBL/GenBank/DDBJ databases">
        <title>Whole genome shotgun sequence of Austwickia chelonae NBRC 105200.</title>
        <authorList>
            <person name="Yoshida I."/>
            <person name="Hosoyama A."/>
            <person name="Tsuchikane K."/>
            <person name="Katsumata H."/>
            <person name="Ando Y."/>
            <person name="Ohji S."/>
            <person name="Hamada M."/>
            <person name="Tamura T."/>
            <person name="Yamazoe A."/>
            <person name="Yamazaki S."/>
            <person name="Fujita N."/>
        </authorList>
    </citation>
    <scope>NUCLEOTIDE SEQUENCE [LARGE SCALE GENOMIC DNA]</scope>
    <source>
        <strain evidence="5 6">NBRC 105200</strain>
    </source>
</reference>
<dbReference type="InterPro" id="IPR029055">
    <property type="entry name" value="Ntn_hydrolases_N"/>
</dbReference>
<name>K6UKU2_9MICO</name>
<dbReference type="Proteomes" id="UP000008495">
    <property type="component" value="Unassembled WGS sequence"/>
</dbReference>
<evidence type="ECO:0000313" key="6">
    <source>
        <dbReference type="Proteomes" id="UP000008495"/>
    </source>
</evidence>
<dbReference type="PRINTS" id="PR01210">
    <property type="entry name" value="GGTRANSPTASE"/>
</dbReference>
<dbReference type="InterPro" id="IPR051792">
    <property type="entry name" value="GGT_bact"/>
</dbReference>
<sequence length="518" mass="53136">MTVRIAVAAPGTGAAEAAEEVARAGGNAVDAAVAAVVAASCTEPGIMSPMGGAFVNVWEPGASPVVLDGNCEMPGRGCPPEHLGTGTWAATMDYAGGLTVFGGPGSVATPGMFAALDEASTRWGVLPWAELLAPTVDVLRRGYRLGATSAYYLGYATAELFARDEGTAAFLGQTGGPPTTGALLRDPDLAATLERVGRHGAEDLYTGELGHALAEDMAARGGLVSMRDLSAYRTVTRPALRSRLGRWDVAVNPPPSIGGPVLTAMLRLLQSRRAQQGVTDAGDVIEIQRLVLSYRHRLIDVSDDLEDAGRELVRVVDELGPDGLAAVASSQDTIHVSTVDSNGLACAVTASAGYGSGVTVPGTGLALNNGLGEPELNRRGLHALPPGARLASNMAPATARRDDGAMVAIGSPGADRITTALFQVLGGLCLDELALQAAVDQPRLHVDLQDGGLCVRYERSEPLAEAVAGISLPVVPHEPLTMYFGGVGAALCDGEGRLSAAADPRRVSAAVVTPGTEF</sequence>
<evidence type="ECO:0000256" key="4">
    <source>
        <dbReference type="ARBA" id="ARBA00023145"/>
    </source>
</evidence>
<proteinExistence type="inferred from homology"/>
<dbReference type="PANTHER" id="PTHR43199">
    <property type="entry name" value="GLUTATHIONE HYDROLASE"/>
    <property type="match status" value="1"/>
</dbReference>
<dbReference type="RefSeq" id="WP_006501442.1">
    <property type="nucleotide sequence ID" value="NZ_BAGZ01000002.1"/>
</dbReference>
<dbReference type="STRING" id="100225.SAMN05421595_1823"/>
<keyword evidence="3" id="KW-0378">Hydrolase</keyword>
<evidence type="ECO:0000256" key="2">
    <source>
        <dbReference type="ARBA" id="ARBA00022679"/>
    </source>
</evidence>
<evidence type="ECO:0000256" key="3">
    <source>
        <dbReference type="ARBA" id="ARBA00022801"/>
    </source>
</evidence>
<dbReference type="EMBL" id="BAGZ01000002">
    <property type="protein sequence ID" value="GAB76691.1"/>
    <property type="molecule type" value="Genomic_DNA"/>
</dbReference>
<keyword evidence="6" id="KW-1185">Reference proteome</keyword>
<keyword evidence="4" id="KW-0865">Zymogen</keyword>